<name>A0A829YP48_9GAMM</name>
<evidence type="ECO:0000313" key="1">
    <source>
        <dbReference type="EMBL" id="GFE84256.1"/>
    </source>
</evidence>
<proteinExistence type="predicted"/>
<reference evidence="2" key="1">
    <citation type="submission" date="2020-01" db="EMBL/GenBank/DDBJ databases">
        <title>'Steroidobacter agaridevorans' sp. nov., agar-degrading bacteria isolated from rhizosphere soils.</title>
        <authorList>
            <person name="Ikenaga M."/>
            <person name="Kataoka M."/>
            <person name="Murouchi A."/>
            <person name="Katsuragi S."/>
            <person name="Sakai M."/>
        </authorList>
    </citation>
    <scope>NUCLEOTIDE SEQUENCE [LARGE SCALE GENOMIC DNA]</scope>
    <source>
        <strain evidence="2">YU21-B</strain>
    </source>
</reference>
<gene>
    <name evidence="1" type="ORF">GCM10011487_62560</name>
</gene>
<dbReference type="AlphaFoldDB" id="A0A829YP48"/>
<comment type="caution">
    <text evidence="1">The sequence shown here is derived from an EMBL/GenBank/DDBJ whole genome shotgun (WGS) entry which is preliminary data.</text>
</comment>
<sequence length="86" mass="9463">MNRSLLSGRSQQRLIELHRAANVAMQELNQHHSLLIGALLSCDNATQRMMLDEHRAISAGAVEALLKLGTFLNHCRIAESTTADPT</sequence>
<accession>A0A829YP48</accession>
<keyword evidence="2" id="KW-1185">Reference proteome</keyword>
<dbReference type="RefSeq" id="WP_161815851.1">
    <property type="nucleotide sequence ID" value="NZ_BLJN01000008.1"/>
</dbReference>
<dbReference type="EMBL" id="BLJN01000008">
    <property type="protein sequence ID" value="GFE84256.1"/>
    <property type="molecule type" value="Genomic_DNA"/>
</dbReference>
<dbReference type="Proteomes" id="UP000445000">
    <property type="component" value="Unassembled WGS sequence"/>
</dbReference>
<protein>
    <submittedName>
        <fullName evidence="1">Uncharacterized protein</fullName>
    </submittedName>
</protein>
<evidence type="ECO:0000313" key="2">
    <source>
        <dbReference type="Proteomes" id="UP000445000"/>
    </source>
</evidence>
<organism evidence="1 2">
    <name type="scientific">Steroidobacter agaridevorans</name>
    <dbReference type="NCBI Taxonomy" id="2695856"/>
    <lineage>
        <taxon>Bacteria</taxon>
        <taxon>Pseudomonadati</taxon>
        <taxon>Pseudomonadota</taxon>
        <taxon>Gammaproteobacteria</taxon>
        <taxon>Steroidobacterales</taxon>
        <taxon>Steroidobacteraceae</taxon>
        <taxon>Steroidobacter</taxon>
    </lineage>
</organism>